<evidence type="ECO:0000313" key="1">
    <source>
        <dbReference type="EMBL" id="GFG91421.1"/>
    </source>
</evidence>
<comment type="caution">
    <text evidence="1">The sequence shown here is derived from an EMBL/GenBank/DDBJ whole genome shotgun (WGS) entry which is preliminary data.</text>
</comment>
<dbReference type="AlphaFoldDB" id="A0A7I9YRX1"/>
<organism evidence="1 2">
    <name type="scientific">Mycobacterium bourgelatii</name>
    <dbReference type="NCBI Taxonomy" id="1273442"/>
    <lineage>
        <taxon>Bacteria</taxon>
        <taxon>Bacillati</taxon>
        <taxon>Actinomycetota</taxon>
        <taxon>Actinomycetes</taxon>
        <taxon>Mycobacteriales</taxon>
        <taxon>Mycobacteriaceae</taxon>
        <taxon>Mycobacterium</taxon>
    </lineage>
</organism>
<keyword evidence="2" id="KW-1185">Reference proteome</keyword>
<evidence type="ECO:0008006" key="3">
    <source>
        <dbReference type="Google" id="ProtNLM"/>
    </source>
</evidence>
<proteinExistence type="predicted"/>
<evidence type="ECO:0000313" key="2">
    <source>
        <dbReference type="Proteomes" id="UP000465360"/>
    </source>
</evidence>
<gene>
    <name evidence="1" type="ORF">MBOU_34630</name>
</gene>
<reference evidence="1 2" key="1">
    <citation type="journal article" date="2019" name="Emerg. Microbes Infect.">
        <title>Comprehensive subspecies identification of 175 nontuberculous mycobacteria species based on 7547 genomic profiles.</title>
        <authorList>
            <person name="Matsumoto Y."/>
            <person name="Kinjo T."/>
            <person name="Motooka D."/>
            <person name="Nabeya D."/>
            <person name="Jung N."/>
            <person name="Uechi K."/>
            <person name="Horii T."/>
            <person name="Iida T."/>
            <person name="Fujita J."/>
            <person name="Nakamura S."/>
        </authorList>
    </citation>
    <scope>NUCLEOTIDE SEQUENCE [LARGE SCALE GENOMIC DNA]</scope>
    <source>
        <strain evidence="1 2">JCM 30725</strain>
    </source>
</reference>
<protein>
    <recommendedName>
        <fullName evidence="3">ATP-binding protein</fullName>
    </recommendedName>
</protein>
<sequence length="1145" mass="124138">MTTVLADYVTTSSRFTRSANVERDRGGAAIEGYVPTGRALDVISRIANGLVDPAAGRAFSITGPHGGGKSSFAVFLDGLVAAPASSEFKAAHAILASVDDALDARFRDGLRALKTGRTGFTRASATARNEPVATTIARALHAGAIRQFGQGQDFAPASFASRKHIPSALDIRTCVQRLTDAQPLLLVIDEFGKNLEHFAVAGNEGDPFLLQELAEMTQGTGAAPLIIVTMQHLSFDEYVQDSSTARRKEWSKVQGRFQDIPYIETPAQSRRLIASAIQQHEVLREAASQWTLLHRDVLDAQGLRDIAEDAAAAIPLHPLALAVLPDLCSRYGQNERTLFSFLTSSEPSALPAYLAATRWAPGAPLPLVGIDLLYDYFLESSASMIGVADGASRWLEIETRIRDTAGLSPEQLRALKTIGLLNLVSTGGRIRASRPLVELALQMDGDHRAEVGEVLTSLIDAGLITYRAFSDEYRIWHGSDYDVRRVIDNARHEYEDAELADLLGQALTLEPLVAGRHSQRTGVLRVFGRHFIGEGQAAPIDPSWDGIVYYTTDLSINPQTAPAPTDGRPAVYVVPDEICAVRSAAVEAAALTSALKSAEAEGADWVAQRELVERASGAQQRLHLAIGETWNINAKWLLAGSKGQLNPRAGISALLSDVADTAYPDTPRVANEMIARRELTSQGAKARRFLTDALIAHPDEEAFEIEGYGPERAIYEAIFRSTGMHRLSGAGNWALHPPSDRTWKPAWTLMNSAFNGAVDSRLSLGEIGTQLTLPPVGLKNGIVPLLLIAGLLFRGDEIALYEHGSLVLSIDDAVAERLAKNLSHFSIKNTETRSGKRAAVIAKLVDRLGITTRSGGGTPTFLNVATALYRELRVLPPFVQKTRRHLSREAADVRDAFHHAAEPDVLLFETLPEIFGLGSFSGSSRAGSQAAAEFADHLAKAIRELRECYPALLTSVHRQLAEATSTSGDLPDVRRALVADATRLQGHVLEPRLKALVAALLRPLDDEAWLENVAMVVSEGQAPRVWTDDIAGRFALRITELGGALRRTSALLHERLASTVRQSYSSRRMTLTRPDGTESIELLSLTDSERAMVDQYFLPLIDEVAAGGISRATACRMLMARLAEEYESTGSAQTHALDREVQQHG</sequence>
<dbReference type="EMBL" id="BLKZ01000001">
    <property type="protein sequence ID" value="GFG91421.1"/>
    <property type="molecule type" value="Genomic_DNA"/>
</dbReference>
<name>A0A7I9YRX1_MYCBU</name>
<dbReference type="Proteomes" id="UP000465360">
    <property type="component" value="Unassembled WGS sequence"/>
</dbReference>
<dbReference type="RefSeq" id="WP_240355508.1">
    <property type="nucleotide sequence ID" value="NZ_BLKZ01000001.1"/>
</dbReference>
<accession>A0A7I9YRX1</accession>